<evidence type="ECO:0000256" key="2">
    <source>
        <dbReference type="ARBA" id="ARBA00006464"/>
    </source>
</evidence>
<dbReference type="Proteomes" id="UP000182409">
    <property type="component" value="Unassembled WGS sequence"/>
</dbReference>
<dbReference type="EMBL" id="FNSD01000001">
    <property type="protein sequence ID" value="SEC44172.1"/>
    <property type="molecule type" value="Genomic_DNA"/>
</dbReference>
<evidence type="ECO:0000256" key="6">
    <source>
        <dbReference type="ARBA" id="ARBA00023136"/>
    </source>
</evidence>
<evidence type="ECO:0000259" key="8">
    <source>
        <dbReference type="Pfam" id="PF02397"/>
    </source>
</evidence>
<dbReference type="NCBIfam" id="TIGR03025">
    <property type="entry name" value="EPS_sugtrans"/>
    <property type="match status" value="1"/>
</dbReference>
<proteinExistence type="inferred from homology"/>
<feature type="transmembrane region" description="Helical" evidence="7">
    <location>
        <begin position="262"/>
        <end position="283"/>
    </location>
</feature>
<feature type="domain" description="Bacterial sugar transferase" evidence="8">
    <location>
        <begin position="259"/>
        <end position="440"/>
    </location>
</feature>
<evidence type="ECO:0000256" key="3">
    <source>
        <dbReference type="ARBA" id="ARBA00022679"/>
    </source>
</evidence>
<comment type="subcellular location">
    <subcellularLocation>
        <location evidence="1">Membrane</location>
        <topology evidence="1">Multi-pass membrane protein</topology>
    </subcellularLocation>
</comment>
<dbReference type="Pfam" id="PF02397">
    <property type="entry name" value="Bac_transf"/>
    <property type="match status" value="1"/>
</dbReference>
<protein>
    <submittedName>
        <fullName evidence="9">Exopolysaccharide biosynthesis polyprenyl glycosylphosphotransferase</fullName>
    </submittedName>
</protein>
<feature type="transmembrane region" description="Helical" evidence="7">
    <location>
        <begin position="12"/>
        <end position="34"/>
    </location>
</feature>
<dbReference type="OrthoDB" id="9808602at2"/>
<evidence type="ECO:0000313" key="9">
    <source>
        <dbReference type="EMBL" id="SEC44172.1"/>
    </source>
</evidence>
<organism evidence="9 10">
    <name type="scientific">Terriglobus roseus</name>
    <dbReference type="NCBI Taxonomy" id="392734"/>
    <lineage>
        <taxon>Bacteria</taxon>
        <taxon>Pseudomonadati</taxon>
        <taxon>Acidobacteriota</taxon>
        <taxon>Terriglobia</taxon>
        <taxon>Terriglobales</taxon>
        <taxon>Acidobacteriaceae</taxon>
        <taxon>Terriglobus</taxon>
    </lineage>
</organism>
<comment type="similarity">
    <text evidence="2">Belongs to the bacterial sugar transferase family.</text>
</comment>
<keyword evidence="5 7" id="KW-1133">Transmembrane helix</keyword>
<evidence type="ECO:0000256" key="5">
    <source>
        <dbReference type="ARBA" id="ARBA00022989"/>
    </source>
</evidence>
<evidence type="ECO:0000256" key="4">
    <source>
        <dbReference type="ARBA" id="ARBA00022692"/>
    </source>
</evidence>
<dbReference type="GO" id="GO:0016780">
    <property type="term" value="F:phosphotransferase activity, for other substituted phosphate groups"/>
    <property type="evidence" value="ECO:0007669"/>
    <property type="project" value="TreeGrafter"/>
</dbReference>
<dbReference type="PANTHER" id="PTHR30576">
    <property type="entry name" value="COLANIC BIOSYNTHESIS UDP-GLUCOSE LIPID CARRIER TRANSFERASE"/>
    <property type="match status" value="1"/>
</dbReference>
<feature type="transmembrane region" description="Helical" evidence="7">
    <location>
        <begin position="80"/>
        <end position="100"/>
    </location>
</feature>
<dbReference type="PANTHER" id="PTHR30576:SF0">
    <property type="entry name" value="UNDECAPRENYL-PHOSPHATE N-ACETYLGALACTOSAMINYL 1-PHOSPHATE TRANSFERASE-RELATED"/>
    <property type="match status" value="1"/>
</dbReference>
<accession>A0A1H4SJ15</accession>
<evidence type="ECO:0000313" key="10">
    <source>
        <dbReference type="Proteomes" id="UP000182409"/>
    </source>
</evidence>
<keyword evidence="3 9" id="KW-0808">Transferase</keyword>
<gene>
    <name evidence="9" type="ORF">SAMN05443244_3469</name>
</gene>
<dbReference type="AlphaFoldDB" id="A0A1H4SJ15"/>
<evidence type="ECO:0000256" key="7">
    <source>
        <dbReference type="SAM" id="Phobius"/>
    </source>
</evidence>
<feature type="transmembrane region" description="Helical" evidence="7">
    <location>
        <begin position="106"/>
        <end position="127"/>
    </location>
</feature>
<sequence>MVRIFSHYYPRRLFLMIALDGIIASACLLQLMRFHTPGSNLLPAEGAWVAATACLCLFVFYVFDFYDLDLRHGLKGLARTVFLTVGVATLAAAPLSAIALAPSRSATWLCAGFVGIVSFLLCLHLVYERYSHPASREKLLLIGDSPLIDEMARHVRTQRSLPVSITSVMRLSSPLRSTLGALERSFHPTWIAVDQPARFRPDLATQLIGLRQRGVRVEDATDVYEAITGRLPIRSLTEADVAHGPALNASGWVALATTAMDLIVASLMLMAAAPAILICMILIKLESRGPCLYRQERVGRDGRLFNIIKLRTMRIDAETSTGPIWACKDDPRVTRIGRSLRKYHLDELPQLWNVLRREMSMVGPRPERKHFTEVLRDQVPFYALRHTVTPGVTGWAQVCSRYGESIADAYTKHEYDLYYLKHRTLSFNLFILLKTVKMCLIGRGAQ</sequence>
<dbReference type="GO" id="GO:0016020">
    <property type="term" value="C:membrane"/>
    <property type="evidence" value="ECO:0007669"/>
    <property type="project" value="UniProtKB-SubCell"/>
</dbReference>
<dbReference type="InterPro" id="IPR003362">
    <property type="entry name" value="Bact_transf"/>
</dbReference>
<evidence type="ECO:0000256" key="1">
    <source>
        <dbReference type="ARBA" id="ARBA00004141"/>
    </source>
</evidence>
<keyword evidence="6 7" id="KW-0472">Membrane</keyword>
<dbReference type="InterPro" id="IPR017475">
    <property type="entry name" value="EPS_sugar_tfrase"/>
</dbReference>
<dbReference type="RefSeq" id="WP_074655234.1">
    <property type="nucleotide sequence ID" value="NZ_FNSD01000001.1"/>
</dbReference>
<reference evidence="9 10" key="1">
    <citation type="submission" date="2016-10" db="EMBL/GenBank/DDBJ databases">
        <authorList>
            <person name="de Groot N.N."/>
        </authorList>
    </citation>
    <scope>NUCLEOTIDE SEQUENCE [LARGE SCALE GENOMIC DNA]</scope>
    <source>
        <strain evidence="9 10">AB35.6</strain>
    </source>
</reference>
<name>A0A1H4SJ15_9BACT</name>
<keyword evidence="4 7" id="KW-0812">Transmembrane</keyword>
<feature type="transmembrane region" description="Helical" evidence="7">
    <location>
        <begin position="46"/>
        <end position="68"/>
    </location>
</feature>